<keyword evidence="4" id="KW-1003">Cell membrane</keyword>
<dbReference type="PANTHER" id="PTHR32282">
    <property type="entry name" value="BINDING PROTEIN TRANSPEPTIDASE, PUTATIVE-RELATED"/>
    <property type="match status" value="1"/>
</dbReference>
<feature type="domain" description="Glycosyl transferase family 51" evidence="18">
    <location>
        <begin position="65"/>
        <end position="240"/>
    </location>
</feature>
<evidence type="ECO:0000256" key="14">
    <source>
        <dbReference type="ARBA" id="ARBA00023316"/>
    </source>
</evidence>
<evidence type="ECO:0000259" key="17">
    <source>
        <dbReference type="Pfam" id="PF00905"/>
    </source>
</evidence>
<gene>
    <name evidence="19" type="ORF">UR67_C0001G0061</name>
</gene>
<dbReference type="PANTHER" id="PTHR32282:SF11">
    <property type="entry name" value="PENICILLIN-BINDING PROTEIN 1B"/>
    <property type="match status" value="1"/>
</dbReference>
<evidence type="ECO:0000256" key="16">
    <source>
        <dbReference type="ARBA" id="ARBA00049902"/>
    </source>
</evidence>
<accession>A0A0G0ES13</accession>
<evidence type="ECO:0000256" key="15">
    <source>
        <dbReference type="ARBA" id="ARBA00034000"/>
    </source>
</evidence>
<keyword evidence="8" id="KW-0808">Transferase</keyword>
<dbReference type="GO" id="GO:0006508">
    <property type="term" value="P:proteolysis"/>
    <property type="evidence" value="ECO:0007669"/>
    <property type="project" value="UniProtKB-KW"/>
</dbReference>
<name>A0A0G0ES13_UNCC3</name>
<dbReference type="FunFam" id="1.10.3810.10:FF:000001">
    <property type="entry name" value="Penicillin-binding protein 1A"/>
    <property type="match status" value="1"/>
</dbReference>
<dbReference type="InterPro" id="IPR001264">
    <property type="entry name" value="Glyco_trans_51"/>
</dbReference>
<evidence type="ECO:0000256" key="12">
    <source>
        <dbReference type="ARBA" id="ARBA00023136"/>
    </source>
</evidence>
<dbReference type="GO" id="GO:0071555">
    <property type="term" value="P:cell wall organization"/>
    <property type="evidence" value="ECO:0007669"/>
    <property type="project" value="UniProtKB-KW"/>
</dbReference>
<keyword evidence="9" id="KW-0378">Hydrolase</keyword>
<dbReference type="GO" id="GO:0005886">
    <property type="term" value="C:plasma membrane"/>
    <property type="evidence" value="ECO:0007669"/>
    <property type="project" value="UniProtKB-SubCell"/>
</dbReference>
<evidence type="ECO:0000256" key="5">
    <source>
        <dbReference type="ARBA" id="ARBA00022645"/>
    </source>
</evidence>
<comment type="catalytic activity">
    <reaction evidence="16">
        <text>[GlcNAc-(1-&gt;4)-Mur2Ac(oyl-L-Ala-gamma-D-Glu-L-Lys-D-Ala-D-Ala)](n)-di-trans,octa-cis-undecaprenyl diphosphate + beta-D-GlcNAc-(1-&gt;4)-Mur2Ac(oyl-L-Ala-gamma-D-Glu-L-Lys-D-Ala-D-Ala)-di-trans,octa-cis-undecaprenyl diphosphate = [GlcNAc-(1-&gt;4)-Mur2Ac(oyl-L-Ala-gamma-D-Glu-L-Lys-D-Ala-D-Ala)](n+1)-di-trans,octa-cis-undecaprenyl diphosphate + di-trans,octa-cis-undecaprenyl diphosphate + H(+)</text>
        <dbReference type="Rhea" id="RHEA:23708"/>
        <dbReference type="Rhea" id="RHEA-COMP:9602"/>
        <dbReference type="Rhea" id="RHEA-COMP:9603"/>
        <dbReference type="ChEBI" id="CHEBI:15378"/>
        <dbReference type="ChEBI" id="CHEBI:58405"/>
        <dbReference type="ChEBI" id="CHEBI:60033"/>
        <dbReference type="ChEBI" id="CHEBI:78435"/>
        <dbReference type="EC" id="2.4.99.28"/>
    </reaction>
</comment>
<organism evidence="19 20">
    <name type="scientific">candidate division CPR3 bacterium GW2011_GWF2_35_18</name>
    <dbReference type="NCBI Taxonomy" id="1618350"/>
    <lineage>
        <taxon>Bacteria</taxon>
        <taxon>Bacteria division CPR3</taxon>
    </lineage>
</organism>
<dbReference type="InterPro" id="IPR001460">
    <property type="entry name" value="PCN-bd_Tpept"/>
</dbReference>
<evidence type="ECO:0000256" key="4">
    <source>
        <dbReference type="ARBA" id="ARBA00022475"/>
    </source>
</evidence>
<keyword evidence="14" id="KW-0961">Cell wall biogenesis/degradation</keyword>
<keyword evidence="5" id="KW-0121">Carboxypeptidase</keyword>
<dbReference type="InterPro" id="IPR036950">
    <property type="entry name" value="PBP_transglycosylase"/>
</dbReference>
<evidence type="ECO:0000256" key="3">
    <source>
        <dbReference type="ARBA" id="ARBA00007739"/>
    </source>
</evidence>
<dbReference type="Gene3D" id="1.10.3810.10">
    <property type="entry name" value="Biosynthetic peptidoglycan transglycosylase-like"/>
    <property type="match status" value="1"/>
</dbReference>
<dbReference type="Pfam" id="PF00912">
    <property type="entry name" value="Transgly"/>
    <property type="match status" value="1"/>
</dbReference>
<evidence type="ECO:0000256" key="7">
    <source>
        <dbReference type="ARBA" id="ARBA00022676"/>
    </source>
</evidence>
<protein>
    <submittedName>
        <fullName evidence="19">Penicillin-binding protein 1B</fullName>
    </submittedName>
</protein>
<keyword evidence="6" id="KW-0645">Protease</keyword>
<dbReference type="EMBL" id="LBQB01000001">
    <property type="protein sequence ID" value="KKP70152.1"/>
    <property type="molecule type" value="Genomic_DNA"/>
</dbReference>
<evidence type="ECO:0000256" key="10">
    <source>
        <dbReference type="ARBA" id="ARBA00022960"/>
    </source>
</evidence>
<dbReference type="InterPro" id="IPR050396">
    <property type="entry name" value="Glycosyltr_51/Transpeptidase"/>
</dbReference>
<evidence type="ECO:0000256" key="2">
    <source>
        <dbReference type="ARBA" id="ARBA00007090"/>
    </source>
</evidence>
<dbReference type="SUPFAM" id="SSF53955">
    <property type="entry name" value="Lysozyme-like"/>
    <property type="match status" value="1"/>
</dbReference>
<dbReference type="GO" id="GO:0030288">
    <property type="term" value="C:outer membrane-bounded periplasmic space"/>
    <property type="evidence" value="ECO:0007669"/>
    <property type="project" value="TreeGrafter"/>
</dbReference>
<evidence type="ECO:0000256" key="6">
    <source>
        <dbReference type="ARBA" id="ARBA00022670"/>
    </source>
</evidence>
<dbReference type="PATRIC" id="fig|1618350.3.peg.67"/>
<comment type="similarity">
    <text evidence="3">In the N-terminal section; belongs to the glycosyltransferase 51 family.</text>
</comment>
<dbReference type="AlphaFoldDB" id="A0A0G0ES13"/>
<comment type="caution">
    <text evidence="19">The sequence shown here is derived from an EMBL/GenBank/DDBJ whole genome shotgun (WGS) entry which is preliminary data.</text>
</comment>
<keyword evidence="7" id="KW-0328">Glycosyltransferase</keyword>
<dbReference type="Proteomes" id="UP000034581">
    <property type="component" value="Unassembled WGS sequence"/>
</dbReference>
<dbReference type="GO" id="GO:0008955">
    <property type="term" value="F:peptidoglycan glycosyltransferase activity"/>
    <property type="evidence" value="ECO:0007669"/>
    <property type="project" value="UniProtKB-EC"/>
</dbReference>
<keyword evidence="10" id="KW-0133">Cell shape</keyword>
<dbReference type="InterPro" id="IPR012338">
    <property type="entry name" value="Beta-lactam/transpept-like"/>
</dbReference>
<dbReference type="InterPro" id="IPR023346">
    <property type="entry name" value="Lysozyme-like_dom_sf"/>
</dbReference>
<keyword evidence="11" id="KW-0573">Peptidoglycan synthesis</keyword>
<dbReference type="GO" id="GO:0008658">
    <property type="term" value="F:penicillin binding"/>
    <property type="evidence" value="ECO:0007669"/>
    <property type="project" value="InterPro"/>
</dbReference>
<evidence type="ECO:0000256" key="9">
    <source>
        <dbReference type="ARBA" id="ARBA00022801"/>
    </source>
</evidence>
<evidence type="ECO:0000256" key="11">
    <source>
        <dbReference type="ARBA" id="ARBA00022984"/>
    </source>
</evidence>
<evidence type="ECO:0000256" key="8">
    <source>
        <dbReference type="ARBA" id="ARBA00022679"/>
    </source>
</evidence>
<dbReference type="GO" id="GO:0009252">
    <property type="term" value="P:peptidoglycan biosynthetic process"/>
    <property type="evidence" value="ECO:0007669"/>
    <property type="project" value="UniProtKB-KW"/>
</dbReference>
<keyword evidence="12" id="KW-0472">Membrane</keyword>
<dbReference type="Pfam" id="PF00905">
    <property type="entry name" value="Transpeptidase"/>
    <property type="match status" value="1"/>
</dbReference>
<sequence>MKIVNFVIKYSVLMFLVTTCCFLVIRGLNLIKDTVNIGATYAESLPQPRIEERSGEPSKIYDRNGNFLYEIHGNIRQKNVNLSEVPLYVQQAFIAAEDHEFYTHSGVSLKNIIASIKENLSNEEVERGASTIPMQLSRNLVLTNDKTIERKLKEIIIAILINTRYSKDQILERYLNEVPVGGNLVGIATAAEVYFQKEVKDLSLAEGTTIAALINAPSRLSPYNAETNLKERTDIILDQMVDLDYITKSSSDEAKRQKLTFAADIETIKYPHFIMYVKKLLEDKYGKEKIEYGGYKIYTTIDPDLQNLAEQKIKEAKDINTNKWLARDAGIVVMDPKTGQILAMVGSYDYFETQVNIITSKRQPGSSFKPFVYLTAFENGYSDKTIVLDSVRDFGGGYKPEDYGGGATGQWLTIRQTLIRSLNIPAVATLNKIGVTETTQRIKDLGFMSLDPNVYYGLSMALGSVEVTPLEMVTGASLLATGGKEVIPVSILKIEKEDGNLLMSNEWIKSEKQIADSNAVALVNNILSDYQTKQAFYNSSWFRNYSLSDRPAAAKTGTTSGPKDVWLMGYTPNLASVVWSGNNDGSLLKNDADGINVAAPIWDSFMEEAVKKYPIEEFTKPIEVTLNNDHKYIGL</sequence>
<comment type="similarity">
    <text evidence="2">In the C-terminal section; belongs to the transpeptidase family.</text>
</comment>
<evidence type="ECO:0000313" key="19">
    <source>
        <dbReference type="EMBL" id="KKP70152.1"/>
    </source>
</evidence>
<comment type="catalytic activity">
    <reaction evidence="15">
        <text>Preferential cleavage: (Ac)2-L-Lys-D-Ala-|-D-Ala. Also transpeptidation of peptidyl-alanyl moieties that are N-acyl substituents of D-alanine.</text>
        <dbReference type="EC" id="3.4.16.4"/>
    </reaction>
</comment>
<feature type="domain" description="Penicillin-binding protein transpeptidase" evidence="17">
    <location>
        <begin position="330"/>
        <end position="607"/>
    </location>
</feature>
<comment type="subcellular location">
    <subcellularLocation>
        <location evidence="1">Cell membrane</location>
    </subcellularLocation>
</comment>
<dbReference type="GO" id="GO:0009002">
    <property type="term" value="F:serine-type D-Ala-D-Ala carboxypeptidase activity"/>
    <property type="evidence" value="ECO:0007669"/>
    <property type="project" value="UniProtKB-EC"/>
</dbReference>
<evidence type="ECO:0000259" key="18">
    <source>
        <dbReference type="Pfam" id="PF00912"/>
    </source>
</evidence>
<dbReference type="GO" id="GO:0008360">
    <property type="term" value="P:regulation of cell shape"/>
    <property type="evidence" value="ECO:0007669"/>
    <property type="project" value="UniProtKB-KW"/>
</dbReference>
<evidence type="ECO:0000256" key="13">
    <source>
        <dbReference type="ARBA" id="ARBA00023268"/>
    </source>
</evidence>
<dbReference type="STRING" id="1618350.UR67_C0001G0061"/>
<reference evidence="19 20" key="1">
    <citation type="journal article" date="2015" name="Nature">
        <title>rRNA introns, odd ribosomes, and small enigmatic genomes across a large radiation of phyla.</title>
        <authorList>
            <person name="Brown C.T."/>
            <person name="Hug L.A."/>
            <person name="Thomas B.C."/>
            <person name="Sharon I."/>
            <person name="Castelle C.J."/>
            <person name="Singh A."/>
            <person name="Wilkins M.J."/>
            <person name="Williams K.H."/>
            <person name="Banfield J.F."/>
        </authorList>
    </citation>
    <scope>NUCLEOTIDE SEQUENCE [LARGE SCALE GENOMIC DNA]</scope>
</reference>
<evidence type="ECO:0000313" key="20">
    <source>
        <dbReference type="Proteomes" id="UP000034581"/>
    </source>
</evidence>
<proteinExistence type="inferred from homology"/>
<keyword evidence="13" id="KW-0511">Multifunctional enzyme</keyword>
<dbReference type="Gene3D" id="3.40.710.10">
    <property type="entry name" value="DD-peptidase/beta-lactamase superfamily"/>
    <property type="match status" value="1"/>
</dbReference>
<dbReference type="SUPFAM" id="SSF56601">
    <property type="entry name" value="beta-lactamase/transpeptidase-like"/>
    <property type="match status" value="1"/>
</dbReference>
<evidence type="ECO:0000256" key="1">
    <source>
        <dbReference type="ARBA" id="ARBA00004236"/>
    </source>
</evidence>